<dbReference type="InterPro" id="IPR047654">
    <property type="entry name" value="IS1634_transpos"/>
</dbReference>
<proteinExistence type="predicted"/>
<dbReference type="Proteomes" id="UP000524246">
    <property type="component" value="Unassembled WGS sequence"/>
</dbReference>
<dbReference type="AlphaFoldDB" id="A0A7X9IJR2"/>
<dbReference type="GO" id="GO:0003677">
    <property type="term" value="F:DNA binding"/>
    <property type="evidence" value="ECO:0007669"/>
    <property type="project" value="InterPro"/>
</dbReference>
<dbReference type="InterPro" id="IPR012337">
    <property type="entry name" value="RNaseH-like_sf"/>
</dbReference>
<dbReference type="PANTHER" id="PTHR34614:SF2">
    <property type="entry name" value="TRANSPOSASE IS4-LIKE DOMAIN-CONTAINING PROTEIN"/>
    <property type="match status" value="1"/>
</dbReference>
<dbReference type="InterPro" id="IPR002559">
    <property type="entry name" value="Transposase_11"/>
</dbReference>
<protein>
    <submittedName>
        <fullName evidence="2">IS1634 family transposase</fullName>
    </submittedName>
</protein>
<evidence type="ECO:0000313" key="3">
    <source>
        <dbReference type="Proteomes" id="UP000524246"/>
    </source>
</evidence>
<dbReference type="EMBL" id="JAAZON010000422">
    <property type="protein sequence ID" value="NMC63358.1"/>
    <property type="molecule type" value="Genomic_DNA"/>
</dbReference>
<dbReference type="GO" id="GO:0004803">
    <property type="term" value="F:transposase activity"/>
    <property type="evidence" value="ECO:0007669"/>
    <property type="project" value="InterPro"/>
</dbReference>
<dbReference type="NCBIfam" id="NF033559">
    <property type="entry name" value="transpos_IS1634"/>
    <property type="match status" value="1"/>
</dbReference>
<comment type="caution">
    <text evidence="2">The sequence shown here is derived from an EMBL/GenBank/DDBJ whole genome shotgun (WGS) entry which is preliminary data.</text>
</comment>
<evidence type="ECO:0000313" key="2">
    <source>
        <dbReference type="EMBL" id="NMC63358.1"/>
    </source>
</evidence>
<dbReference type="Pfam" id="PF01609">
    <property type="entry name" value="DDE_Tnp_1"/>
    <property type="match status" value="1"/>
</dbReference>
<feature type="non-terminal residue" evidence="2">
    <location>
        <position position="1"/>
    </location>
</feature>
<sequence>LLLHQQEEVDISSVYSFLDRFHKRHKRKVEDIAFAQTKKVLDGDIAVVFYDMTTLYFEAEDEDDLRKIGFSKDGEFQHQQIMLGLIVGENGYPIAYDIYEGNTFKGHTLIPVIERVCERFGFKKPIIVADSSLLSKSNLEQLAKQGYVFIFDARIKNEANAVKQQTLSQANGIKDGESFVVETPDKLRLVVSYSNRRAKKDASNRAEGLVRLESRIKTGKLTKKTIVNRGYNKFLKIESEVKGSIDASKITENERWDGLKRYVTNSSLEPQQVIINYNHLWKIERAYSISKSDLRIRPIYHRKKGRIEAHICIAFVAYSVFKELEGLLCLADVDLSPQKAIERTKTIFQVEINLPNSKKKISTFSQINEDHRLISERILPLVSPSGCTA</sequence>
<reference evidence="2 3" key="1">
    <citation type="journal article" date="2020" name="Biotechnol. Biofuels">
        <title>New insights from the biogas microbiome by comprehensive genome-resolved metagenomics of nearly 1600 species originating from multiple anaerobic digesters.</title>
        <authorList>
            <person name="Campanaro S."/>
            <person name="Treu L."/>
            <person name="Rodriguez-R L.M."/>
            <person name="Kovalovszki A."/>
            <person name="Ziels R.M."/>
            <person name="Maus I."/>
            <person name="Zhu X."/>
            <person name="Kougias P.G."/>
            <person name="Basile A."/>
            <person name="Luo G."/>
            <person name="Schluter A."/>
            <person name="Konstantinidis K.T."/>
            <person name="Angelidaki I."/>
        </authorList>
    </citation>
    <scope>NUCLEOTIDE SEQUENCE [LARGE SCALE GENOMIC DNA]</scope>
    <source>
        <strain evidence="2">AS27yjCOA_65</strain>
    </source>
</reference>
<dbReference type="PANTHER" id="PTHR34614">
    <property type="match status" value="1"/>
</dbReference>
<name>A0A7X9IJR2_9DELT</name>
<dbReference type="GO" id="GO:0006313">
    <property type="term" value="P:DNA transposition"/>
    <property type="evidence" value="ECO:0007669"/>
    <property type="project" value="InterPro"/>
</dbReference>
<feature type="domain" description="Transposase IS4-like" evidence="1">
    <location>
        <begin position="47"/>
        <end position="318"/>
    </location>
</feature>
<evidence type="ECO:0000259" key="1">
    <source>
        <dbReference type="Pfam" id="PF01609"/>
    </source>
</evidence>
<accession>A0A7X9IJR2</accession>
<gene>
    <name evidence="2" type="ORF">GYA55_09350</name>
</gene>
<organism evidence="2 3">
    <name type="scientific">SAR324 cluster bacterium</name>
    <dbReference type="NCBI Taxonomy" id="2024889"/>
    <lineage>
        <taxon>Bacteria</taxon>
        <taxon>Deltaproteobacteria</taxon>
        <taxon>SAR324 cluster</taxon>
    </lineage>
</organism>
<dbReference type="SUPFAM" id="SSF53098">
    <property type="entry name" value="Ribonuclease H-like"/>
    <property type="match status" value="1"/>
</dbReference>